<sequence>MMEILGAISATSQLIETGFSILDLISQLRDFLKYAPARYQGWHTELAVLGETISSIRQNALLQTRQVRHIIEGMAPKIKALTELCAHYAPEPKLRLYARLTRALSAKGVETRIHQNFRSLEHDKTTLILTITTMNKSVSIEYAHQRRREEMAEKVEGGPSRCGGIKDQQAANSSKRVNPQRDENLFPPWLPPKPKVSPSIDKDKDASQPTPQNAMQQRQRISFKKIKLEGDRSIFGATSTIGSVTADFEAEDVEAKGNGRVDGHHTEKVALSFAPSSTSNKVENERQLLRGDEKTKSRTPDSSGSSERSSTIHQSNKR</sequence>
<dbReference type="EMBL" id="MU394353">
    <property type="protein sequence ID" value="KAI6083367.1"/>
    <property type="molecule type" value="Genomic_DNA"/>
</dbReference>
<evidence type="ECO:0000313" key="1">
    <source>
        <dbReference type="EMBL" id="KAI6083367.1"/>
    </source>
</evidence>
<organism evidence="1 2">
    <name type="scientific">Hypoxylon rubiginosum</name>
    <dbReference type="NCBI Taxonomy" id="110542"/>
    <lineage>
        <taxon>Eukaryota</taxon>
        <taxon>Fungi</taxon>
        <taxon>Dikarya</taxon>
        <taxon>Ascomycota</taxon>
        <taxon>Pezizomycotina</taxon>
        <taxon>Sordariomycetes</taxon>
        <taxon>Xylariomycetidae</taxon>
        <taxon>Xylariales</taxon>
        <taxon>Hypoxylaceae</taxon>
        <taxon>Hypoxylon</taxon>
    </lineage>
</organism>
<gene>
    <name evidence="1" type="ORF">F4821DRAFT_244987</name>
</gene>
<evidence type="ECO:0000313" key="2">
    <source>
        <dbReference type="Proteomes" id="UP001497680"/>
    </source>
</evidence>
<reference evidence="1 2" key="1">
    <citation type="journal article" date="2022" name="New Phytol.">
        <title>Ecological generalism drives hyperdiversity of secondary metabolite gene clusters in xylarialean endophytes.</title>
        <authorList>
            <person name="Franco M.E.E."/>
            <person name="Wisecaver J.H."/>
            <person name="Arnold A.E."/>
            <person name="Ju Y.M."/>
            <person name="Slot J.C."/>
            <person name="Ahrendt S."/>
            <person name="Moore L.P."/>
            <person name="Eastman K.E."/>
            <person name="Scott K."/>
            <person name="Konkel Z."/>
            <person name="Mondo S.J."/>
            <person name="Kuo A."/>
            <person name="Hayes R.D."/>
            <person name="Haridas S."/>
            <person name="Andreopoulos B."/>
            <person name="Riley R."/>
            <person name="LaButti K."/>
            <person name="Pangilinan J."/>
            <person name="Lipzen A."/>
            <person name="Amirebrahimi M."/>
            <person name="Yan J."/>
            <person name="Adam C."/>
            <person name="Keymanesh K."/>
            <person name="Ng V."/>
            <person name="Louie K."/>
            <person name="Northen T."/>
            <person name="Drula E."/>
            <person name="Henrissat B."/>
            <person name="Hsieh H.M."/>
            <person name="Youens-Clark K."/>
            <person name="Lutzoni F."/>
            <person name="Miadlikowska J."/>
            <person name="Eastwood D.C."/>
            <person name="Hamelin R.C."/>
            <person name="Grigoriev I.V."/>
            <person name="U'Ren J.M."/>
        </authorList>
    </citation>
    <scope>NUCLEOTIDE SEQUENCE [LARGE SCALE GENOMIC DNA]</scope>
    <source>
        <strain evidence="1 2">ER1909</strain>
    </source>
</reference>
<protein>
    <submittedName>
        <fullName evidence="1">Uncharacterized protein</fullName>
    </submittedName>
</protein>
<name>A0ACC0CSR5_9PEZI</name>
<comment type="caution">
    <text evidence="1">The sequence shown here is derived from an EMBL/GenBank/DDBJ whole genome shotgun (WGS) entry which is preliminary data.</text>
</comment>
<proteinExistence type="predicted"/>
<accession>A0ACC0CSR5</accession>
<keyword evidence="2" id="KW-1185">Reference proteome</keyword>
<dbReference type="Proteomes" id="UP001497680">
    <property type="component" value="Unassembled WGS sequence"/>
</dbReference>